<accession>J2K5I2</accession>
<dbReference type="RefSeq" id="WP_007846326.1">
    <property type="nucleotide sequence ID" value="NZ_AKJY01000092.1"/>
</dbReference>
<dbReference type="Pfam" id="PF13648">
    <property type="entry name" value="Lipocalin_4"/>
    <property type="match status" value="1"/>
</dbReference>
<gene>
    <name evidence="2" type="ORF">PMI13_03657</name>
</gene>
<dbReference type="Proteomes" id="UP000007509">
    <property type="component" value="Unassembled WGS sequence"/>
</dbReference>
<dbReference type="AlphaFoldDB" id="J2K5I2"/>
<dbReference type="OrthoDB" id="1495221at2"/>
<reference evidence="2 3" key="1">
    <citation type="journal article" date="2012" name="J. Bacteriol.">
        <title>Twenty-one genome sequences from Pseudomonas species and 19 genome sequences from diverse bacteria isolated from the rhizosphere and endosphere of Populus deltoides.</title>
        <authorList>
            <person name="Brown S.D."/>
            <person name="Utturkar S.M."/>
            <person name="Klingeman D.M."/>
            <person name="Johnson C.M."/>
            <person name="Martin S.L."/>
            <person name="Land M.L."/>
            <person name="Lu T.Y."/>
            <person name="Schadt C.W."/>
            <person name="Doktycz M.J."/>
            <person name="Pelletier D.A."/>
        </authorList>
    </citation>
    <scope>NUCLEOTIDE SEQUENCE [LARGE SCALE GENOMIC DNA]</scope>
    <source>
        <strain evidence="2 3">CF314</strain>
    </source>
</reference>
<keyword evidence="3" id="KW-1185">Reference proteome</keyword>
<dbReference type="EMBL" id="AKJY01000092">
    <property type="protein sequence ID" value="EJL68503.1"/>
    <property type="molecule type" value="Genomic_DNA"/>
</dbReference>
<sequence length="140" mass="16089">MKTNKFLAILLLATTLIWTVGCQKISSIDEENETAQIMQQKILGYWNLAELIEETKTGNEPPVIINNDPQNVYFEFFANGKGKTNAEGEEEFSYEVKANNILILWDNEQQIIELTDHKLTFKNTATQGNTTYTQTYFLTR</sequence>
<proteinExistence type="predicted"/>
<evidence type="ECO:0000259" key="1">
    <source>
        <dbReference type="Pfam" id="PF13648"/>
    </source>
</evidence>
<feature type="domain" description="Lipocalin-like" evidence="1">
    <location>
        <begin position="42"/>
        <end position="121"/>
    </location>
</feature>
<name>J2K5I2_9FLAO</name>
<evidence type="ECO:0000313" key="3">
    <source>
        <dbReference type="Proteomes" id="UP000007509"/>
    </source>
</evidence>
<evidence type="ECO:0000313" key="2">
    <source>
        <dbReference type="EMBL" id="EJL68503.1"/>
    </source>
</evidence>
<dbReference type="PROSITE" id="PS51257">
    <property type="entry name" value="PROKAR_LIPOPROTEIN"/>
    <property type="match status" value="1"/>
</dbReference>
<dbReference type="InterPro" id="IPR024311">
    <property type="entry name" value="Lipocalin-like"/>
</dbReference>
<protein>
    <recommendedName>
        <fullName evidence="1">Lipocalin-like domain-containing protein</fullName>
    </recommendedName>
</protein>
<comment type="caution">
    <text evidence="2">The sequence shown here is derived from an EMBL/GenBank/DDBJ whole genome shotgun (WGS) entry which is preliminary data.</text>
</comment>
<dbReference type="PATRIC" id="fig|1144316.3.peg.3676"/>
<organism evidence="2 3">
    <name type="scientific">Chryseobacterium populi</name>
    <dbReference type="NCBI Taxonomy" id="1144316"/>
    <lineage>
        <taxon>Bacteria</taxon>
        <taxon>Pseudomonadati</taxon>
        <taxon>Bacteroidota</taxon>
        <taxon>Flavobacteriia</taxon>
        <taxon>Flavobacteriales</taxon>
        <taxon>Weeksellaceae</taxon>
        <taxon>Chryseobacterium group</taxon>
        <taxon>Chryseobacterium</taxon>
    </lineage>
</organism>